<feature type="domain" description="KTSC" evidence="1">
    <location>
        <begin position="7"/>
        <end position="62"/>
    </location>
</feature>
<name>A0A562L8H9_9GAMM</name>
<evidence type="ECO:0000313" key="3">
    <source>
        <dbReference type="Proteomes" id="UP000315167"/>
    </source>
</evidence>
<comment type="caution">
    <text evidence="2">The sequence shown here is derived from an EMBL/GenBank/DDBJ whole genome shotgun (WGS) entry which is preliminary data.</text>
</comment>
<dbReference type="OrthoDB" id="8612029at2"/>
<dbReference type="RefSeq" id="WP_144899067.1">
    <property type="nucleotide sequence ID" value="NZ_VLKN01000003.1"/>
</dbReference>
<gene>
    <name evidence="2" type="ORF">IP90_01589</name>
</gene>
<proteinExistence type="predicted"/>
<dbReference type="InterPro" id="IPR025309">
    <property type="entry name" value="KTSC_dom"/>
</dbReference>
<protein>
    <submittedName>
        <fullName evidence="2">KTSC domain-containing protein</fullName>
    </submittedName>
</protein>
<dbReference type="Proteomes" id="UP000315167">
    <property type="component" value="Unassembled WGS sequence"/>
</dbReference>
<evidence type="ECO:0000313" key="2">
    <source>
        <dbReference type="EMBL" id="TWI03774.1"/>
    </source>
</evidence>
<dbReference type="AlphaFoldDB" id="A0A562L8H9"/>
<organism evidence="2 3">
    <name type="scientific">Luteimonas cucumeris</name>
    <dbReference type="NCBI Taxonomy" id="985012"/>
    <lineage>
        <taxon>Bacteria</taxon>
        <taxon>Pseudomonadati</taxon>
        <taxon>Pseudomonadota</taxon>
        <taxon>Gammaproteobacteria</taxon>
        <taxon>Lysobacterales</taxon>
        <taxon>Lysobacteraceae</taxon>
        <taxon>Luteimonas</taxon>
    </lineage>
</organism>
<accession>A0A562L8H9</accession>
<evidence type="ECO:0000259" key="1">
    <source>
        <dbReference type="Pfam" id="PF13619"/>
    </source>
</evidence>
<reference evidence="2 3" key="1">
    <citation type="journal article" date="2015" name="Stand. Genomic Sci.">
        <title>Genomic Encyclopedia of Bacterial and Archaeal Type Strains, Phase III: the genomes of soil and plant-associated and newly described type strains.</title>
        <authorList>
            <person name="Whitman W.B."/>
            <person name="Woyke T."/>
            <person name="Klenk H.P."/>
            <person name="Zhou Y."/>
            <person name="Lilburn T.G."/>
            <person name="Beck B.J."/>
            <person name="De Vos P."/>
            <person name="Vandamme P."/>
            <person name="Eisen J.A."/>
            <person name="Garrity G."/>
            <person name="Hugenholtz P."/>
            <person name="Kyrpides N.C."/>
        </authorList>
    </citation>
    <scope>NUCLEOTIDE SEQUENCE [LARGE SCALE GENOMIC DNA]</scope>
    <source>
        <strain evidence="2 3">CGMCC 1.10821</strain>
    </source>
</reference>
<sequence>MRREPVESDALRSVGYDPDRRILEIEFNSGTVYRYFDVPENVHTGLMTAGSHGEFFARHIRDAGFDYEQR</sequence>
<dbReference type="Pfam" id="PF13619">
    <property type="entry name" value="KTSC"/>
    <property type="match status" value="1"/>
</dbReference>
<dbReference type="EMBL" id="VLKN01000003">
    <property type="protein sequence ID" value="TWI03774.1"/>
    <property type="molecule type" value="Genomic_DNA"/>
</dbReference>
<keyword evidence="3" id="KW-1185">Reference proteome</keyword>